<evidence type="ECO:0000313" key="1">
    <source>
        <dbReference type="EMBL" id="OAJ41740.1"/>
    </source>
</evidence>
<name>A0A177WQP8_BATDL</name>
<dbReference type="EMBL" id="DS022306">
    <property type="protein sequence ID" value="OAJ41740.1"/>
    <property type="molecule type" value="Genomic_DNA"/>
</dbReference>
<accession>A0A177WQP8</accession>
<gene>
    <name evidence="1" type="ORF">BDEG_25287</name>
</gene>
<proteinExistence type="predicted"/>
<evidence type="ECO:0000313" key="2">
    <source>
        <dbReference type="Proteomes" id="UP000077115"/>
    </source>
</evidence>
<reference evidence="1 2" key="2">
    <citation type="submission" date="2016-05" db="EMBL/GenBank/DDBJ databases">
        <title>Lineage-specific infection strategies underlie the spectrum of fungal disease in amphibians.</title>
        <authorList>
            <person name="Cuomo C.A."/>
            <person name="Farrer R.A."/>
            <person name="James T."/>
            <person name="Longcore J."/>
            <person name="Birren B."/>
        </authorList>
    </citation>
    <scope>NUCLEOTIDE SEQUENCE [LARGE SCALE GENOMIC DNA]</scope>
    <source>
        <strain evidence="1 2">JEL423</strain>
    </source>
</reference>
<dbReference type="VEuPathDB" id="FungiDB:BDEG_25287"/>
<protein>
    <submittedName>
        <fullName evidence="1">Uncharacterized protein</fullName>
    </submittedName>
</protein>
<sequence length="145" mass="16622">MAEQSMLLMEDGAVERVSTSDWNKNKTGHANKAPHYILNMKAVYPDGAISKRELRVPPRNNFKHKKEKCIHFQQVVETNHLCTLVRYSRVCIPDGKGPRMKQVMNEDTKQNTNELKTIAQMDKVERIQKVDGCTDILLNGTKWAV</sequence>
<dbReference type="Proteomes" id="UP000077115">
    <property type="component" value="Unassembled WGS sequence"/>
</dbReference>
<dbReference type="AlphaFoldDB" id="A0A177WQP8"/>
<organism evidence="1 2">
    <name type="scientific">Batrachochytrium dendrobatidis (strain JEL423)</name>
    <dbReference type="NCBI Taxonomy" id="403673"/>
    <lineage>
        <taxon>Eukaryota</taxon>
        <taxon>Fungi</taxon>
        <taxon>Fungi incertae sedis</taxon>
        <taxon>Chytridiomycota</taxon>
        <taxon>Chytridiomycota incertae sedis</taxon>
        <taxon>Chytridiomycetes</taxon>
        <taxon>Rhizophydiales</taxon>
        <taxon>Rhizophydiales incertae sedis</taxon>
        <taxon>Batrachochytrium</taxon>
    </lineage>
</organism>
<reference evidence="1 2" key="1">
    <citation type="submission" date="2006-10" db="EMBL/GenBank/DDBJ databases">
        <title>The Genome Sequence of Batrachochytrium dendrobatidis JEL423.</title>
        <authorList>
            <consortium name="The Broad Institute Genome Sequencing Platform"/>
            <person name="Birren B."/>
            <person name="Lander E."/>
            <person name="Galagan J."/>
            <person name="Cuomo C."/>
            <person name="Devon K."/>
            <person name="Jaffe D."/>
            <person name="Butler J."/>
            <person name="Alvarez P."/>
            <person name="Gnerre S."/>
            <person name="Grabherr M."/>
            <person name="Kleber M."/>
            <person name="Mauceli E."/>
            <person name="Brockman W."/>
            <person name="Young S."/>
            <person name="LaButti K."/>
            <person name="Sykes S."/>
            <person name="DeCaprio D."/>
            <person name="Crawford M."/>
            <person name="Koehrsen M."/>
            <person name="Engels R."/>
            <person name="Montgomery P."/>
            <person name="Pearson M."/>
            <person name="Howarth C."/>
            <person name="Larson L."/>
            <person name="White J."/>
            <person name="O'Leary S."/>
            <person name="Kodira C."/>
            <person name="Zeng Q."/>
            <person name="Yandava C."/>
            <person name="Alvarado L."/>
            <person name="Longcore J."/>
            <person name="James T."/>
        </authorList>
    </citation>
    <scope>NUCLEOTIDE SEQUENCE [LARGE SCALE GENOMIC DNA]</scope>
    <source>
        <strain evidence="1 2">JEL423</strain>
    </source>
</reference>